<dbReference type="KEGG" id="fcy:FRACYDRAFT_244931"/>
<dbReference type="Proteomes" id="UP000095751">
    <property type="component" value="Unassembled WGS sequence"/>
</dbReference>
<dbReference type="InParanoid" id="A0A1E7F0Z0"/>
<dbReference type="PANTHER" id="PTHR17920:SF3">
    <property type="entry name" value="TRANSMEMBRANE AND COILED-COIL DOMAIN-CONTAINING PROTEIN 4"/>
    <property type="match status" value="1"/>
</dbReference>
<dbReference type="EMBL" id="KV784366">
    <property type="protein sequence ID" value="OEU11807.1"/>
    <property type="molecule type" value="Genomic_DNA"/>
</dbReference>
<keyword evidence="3 6" id="KW-1133">Transmembrane helix</keyword>
<dbReference type="Pfam" id="PF05277">
    <property type="entry name" value="DUF726"/>
    <property type="match status" value="3"/>
</dbReference>
<feature type="region of interest" description="Disordered" evidence="5">
    <location>
        <begin position="190"/>
        <end position="212"/>
    </location>
</feature>
<feature type="transmembrane region" description="Helical" evidence="6">
    <location>
        <begin position="687"/>
        <end position="708"/>
    </location>
</feature>
<name>A0A1E7F0Z0_9STRA</name>
<organism evidence="7 8">
    <name type="scientific">Fragilariopsis cylindrus CCMP1102</name>
    <dbReference type="NCBI Taxonomy" id="635003"/>
    <lineage>
        <taxon>Eukaryota</taxon>
        <taxon>Sar</taxon>
        <taxon>Stramenopiles</taxon>
        <taxon>Ochrophyta</taxon>
        <taxon>Bacillariophyta</taxon>
        <taxon>Bacillariophyceae</taxon>
        <taxon>Bacillariophycidae</taxon>
        <taxon>Bacillariales</taxon>
        <taxon>Bacillariaceae</taxon>
        <taxon>Fragilariopsis</taxon>
    </lineage>
</organism>
<dbReference type="InterPro" id="IPR007941">
    <property type="entry name" value="DUF726"/>
</dbReference>
<dbReference type="AlphaFoldDB" id="A0A1E7F0Z0"/>
<keyword evidence="2 6" id="KW-0812">Transmembrane</keyword>
<gene>
    <name evidence="7" type="ORF">FRACYDRAFT_244931</name>
</gene>
<evidence type="ECO:0000313" key="7">
    <source>
        <dbReference type="EMBL" id="OEU11807.1"/>
    </source>
</evidence>
<feature type="region of interest" description="Disordered" evidence="5">
    <location>
        <begin position="816"/>
        <end position="836"/>
    </location>
</feature>
<feature type="compositionally biased region" description="Low complexity" evidence="5">
    <location>
        <begin position="771"/>
        <end position="797"/>
    </location>
</feature>
<feature type="compositionally biased region" description="Low complexity" evidence="5">
    <location>
        <begin position="816"/>
        <end position="832"/>
    </location>
</feature>
<evidence type="ECO:0000256" key="5">
    <source>
        <dbReference type="SAM" id="MobiDB-lite"/>
    </source>
</evidence>
<dbReference type="OrthoDB" id="45919at2759"/>
<feature type="compositionally biased region" description="Low complexity" evidence="5">
    <location>
        <begin position="15"/>
        <end position="24"/>
    </location>
</feature>
<feature type="region of interest" description="Disordered" evidence="5">
    <location>
        <begin position="1"/>
        <end position="58"/>
    </location>
</feature>
<feature type="region of interest" description="Disordered" evidence="5">
    <location>
        <begin position="764"/>
        <end position="797"/>
    </location>
</feature>
<evidence type="ECO:0000256" key="4">
    <source>
        <dbReference type="ARBA" id="ARBA00023136"/>
    </source>
</evidence>
<feature type="compositionally biased region" description="Acidic residues" evidence="5">
    <location>
        <begin position="191"/>
        <end position="207"/>
    </location>
</feature>
<evidence type="ECO:0000256" key="3">
    <source>
        <dbReference type="ARBA" id="ARBA00022989"/>
    </source>
</evidence>
<comment type="subcellular location">
    <subcellularLocation>
        <location evidence="1">Membrane</location>
        <topology evidence="1">Multi-pass membrane protein</topology>
    </subcellularLocation>
</comment>
<evidence type="ECO:0000256" key="6">
    <source>
        <dbReference type="SAM" id="Phobius"/>
    </source>
</evidence>
<keyword evidence="8" id="KW-1185">Reference proteome</keyword>
<dbReference type="GO" id="GO:0016020">
    <property type="term" value="C:membrane"/>
    <property type="evidence" value="ECO:0007669"/>
    <property type="project" value="UniProtKB-SubCell"/>
</dbReference>
<sequence>MMKANTNNKAGGGTSTETTTAATHTHTRTHQKTDKKKKNHNISTKFFRSNDDPIPSEQDRKATIGCLAAVLNIMFTHQLFTTIGSSGRVDDDVDGNGNGNGNVSNNKRTTEFQKELLLMSTELLYLNPATHAEEYLSILTSTTKTTLSSEQLLLDPFLSSFSSAEAGFQCISLLLFRFLLLSNNNNSNDNVDSEIDIDNDTDNNNGEEQEKRSKKTIIGYDARVRYAFKYLSVSILKYWDLQREKNNSSKSSPYYAFISSSSSATSYATRKFEALEDSISYRLFIISSKQQQIIFDKAAAATAEQDNNNNNNNSSSSNNNPCSLSKLKCHSNPMQKKKKSIGRNVFRGLKIGGAAVVGGTLIAITGGIAVPAIVGGIAAIAGMTASFTAIVGISLLIIPATVTVFGVGSSILVATKMSKRTKGLTEFDIIHHPHQQSTNNNNNIKQQQQQPKLSRTICINGWLTDEYDFERPFGITPKLLTNKKELLCRFCSIYAPQVIPECDNILQEWKGKENELWDILKSAYGKDPNSLLPIDNNENTMMLSIAENKSIDSMIRNMMGIQVLSLFKEEEEKTKKNNNNNRPLHPVNLLDDVLSSKNKNDSTSPSKKSSSCSNSNRNLKRADDDDVVNNKKYRSYMAWDFQSKYSGMELYTIAWEKDLLMQLRGSARDVQKDLATKGAELAIKKTIFASLMTAVAIPATLLGLTGIIDEKWTLVAERADEAGILLAESLLKSDAGHRPVNLIGISFGARMIISCLSELARHQKKWEKHQQQQQQENNNSNGSDSQRFSNNSSNRRGSSALLKAGDSIRKSISSSVASKLGGGSSSSSSSTSTVNNPNSIYLREPASIVENVILMGCPSSIKSPTWKTIRGMVAGKLINCYSKNDMMLALMYRIKNPTKLLTPPAGITEIKNTGIINYDVSNLVSNHGEYRLAVNDILDLVGFDQPGFK</sequence>
<keyword evidence="4 6" id="KW-0472">Membrane</keyword>
<evidence type="ECO:0000256" key="2">
    <source>
        <dbReference type="ARBA" id="ARBA00022692"/>
    </source>
</evidence>
<feature type="region of interest" description="Disordered" evidence="5">
    <location>
        <begin position="594"/>
        <end position="624"/>
    </location>
</feature>
<evidence type="ECO:0000313" key="8">
    <source>
        <dbReference type="Proteomes" id="UP000095751"/>
    </source>
</evidence>
<proteinExistence type="predicted"/>
<reference evidence="7 8" key="1">
    <citation type="submission" date="2016-09" db="EMBL/GenBank/DDBJ databases">
        <title>Extensive genetic diversity and differential bi-allelic expression allows diatom success in the polar Southern Ocean.</title>
        <authorList>
            <consortium name="DOE Joint Genome Institute"/>
            <person name="Mock T."/>
            <person name="Otillar R.P."/>
            <person name="Strauss J."/>
            <person name="Dupont C."/>
            <person name="Frickenhaus S."/>
            <person name="Maumus F."/>
            <person name="Mcmullan M."/>
            <person name="Sanges R."/>
            <person name="Schmutz J."/>
            <person name="Toseland A."/>
            <person name="Valas R."/>
            <person name="Veluchamy A."/>
            <person name="Ward B.J."/>
            <person name="Allen A."/>
            <person name="Barry K."/>
            <person name="Falciatore A."/>
            <person name="Ferrante M."/>
            <person name="Fortunato A.E."/>
            <person name="Gloeckner G."/>
            <person name="Gruber A."/>
            <person name="Hipkin R."/>
            <person name="Janech M."/>
            <person name="Kroth P."/>
            <person name="Leese F."/>
            <person name="Lindquist E."/>
            <person name="Lyon B.R."/>
            <person name="Martin J."/>
            <person name="Mayer C."/>
            <person name="Parker M."/>
            <person name="Quesneville H."/>
            <person name="Raymond J."/>
            <person name="Uhlig C."/>
            <person name="Valentin K.U."/>
            <person name="Worden A.Z."/>
            <person name="Armbrust E.V."/>
            <person name="Bowler C."/>
            <person name="Green B."/>
            <person name="Moulton V."/>
            <person name="Van Oosterhout C."/>
            <person name="Grigoriev I."/>
        </authorList>
    </citation>
    <scope>NUCLEOTIDE SEQUENCE [LARGE SCALE GENOMIC DNA]</scope>
    <source>
        <strain evidence="7 8">CCMP1102</strain>
    </source>
</reference>
<feature type="transmembrane region" description="Helical" evidence="6">
    <location>
        <begin position="353"/>
        <end position="381"/>
    </location>
</feature>
<feature type="compositionally biased region" description="Low complexity" evidence="5">
    <location>
        <begin position="595"/>
        <end position="617"/>
    </location>
</feature>
<dbReference type="PANTHER" id="PTHR17920">
    <property type="entry name" value="TRANSMEMBRANE AND COILED-COIL DOMAIN-CONTAINING PROTEIN 4 TMCO4"/>
    <property type="match status" value="1"/>
</dbReference>
<accession>A0A1E7F0Z0</accession>
<protein>
    <submittedName>
        <fullName evidence="7">DUF726-domain-containing protein</fullName>
    </submittedName>
</protein>
<feature type="transmembrane region" description="Helical" evidence="6">
    <location>
        <begin position="387"/>
        <end position="414"/>
    </location>
</feature>
<feature type="compositionally biased region" description="Basic residues" evidence="5">
    <location>
        <begin position="25"/>
        <end position="40"/>
    </location>
</feature>
<evidence type="ECO:0000256" key="1">
    <source>
        <dbReference type="ARBA" id="ARBA00004141"/>
    </source>
</evidence>